<dbReference type="GO" id="GO:0016491">
    <property type="term" value="F:oxidoreductase activity"/>
    <property type="evidence" value="ECO:0007669"/>
    <property type="project" value="TreeGrafter"/>
</dbReference>
<gene>
    <name evidence="2" type="ORF">T069G_06425</name>
</gene>
<dbReference type="InterPro" id="IPR036291">
    <property type="entry name" value="NAD(P)-bd_dom_sf"/>
</dbReference>
<proteinExistence type="inferred from homology"/>
<accession>A0A9W9B7Q8</accession>
<sequence>MASVLVTGGGRGLGLGLVRLLASLPASTISKVFVTTRGSPSEDLRKIVETSGGRVINVECEVVDAASVKRAAAEVEEKLGGEGLDILINNVAVIPQMSGLYPQGIRNMEAEEMLQEFNVNVASTHRVTAAFIPLLQQGKQKKIAMVSSSAGSISWANRYSFSPAYAYKITKAAMNMMAVQYAIEYEKDGFTFLTLSPGMQWLKTTMGGDMADLDVETGAKATWDIVNKADKSYNGKFYNIHVPGWEHNEGVNQYDGLEIPW</sequence>
<evidence type="ECO:0000256" key="1">
    <source>
        <dbReference type="ARBA" id="ARBA00006484"/>
    </source>
</evidence>
<dbReference type="AlphaFoldDB" id="A0A9W9B7Q8"/>
<dbReference type="RefSeq" id="XP_056027214.1">
    <property type="nucleotide sequence ID" value="XM_056173635.1"/>
</dbReference>
<dbReference type="GeneID" id="80868323"/>
<keyword evidence="3" id="KW-1185">Reference proteome</keyword>
<dbReference type="InterPro" id="IPR051468">
    <property type="entry name" value="Fungal_SecMetab_SDRs"/>
</dbReference>
<dbReference type="PRINTS" id="PR00081">
    <property type="entry name" value="GDHRDH"/>
</dbReference>
<dbReference type="InterPro" id="IPR002347">
    <property type="entry name" value="SDR_fam"/>
</dbReference>
<dbReference type="Proteomes" id="UP001140511">
    <property type="component" value="Unassembled WGS sequence"/>
</dbReference>
<reference evidence="2" key="1">
    <citation type="submission" date="2022-09" db="EMBL/GenBank/DDBJ databases">
        <title>Chromosome-level assembly of Trichoderma breve T069, a fungus used in development of biopesticide product.</title>
        <authorList>
            <person name="Lin R."/>
            <person name="Liu T."/>
        </authorList>
    </citation>
    <scope>NUCLEOTIDE SEQUENCE</scope>
    <source>
        <strain evidence="2">T069</strain>
    </source>
</reference>
<evidence type="ECO:0000313" key="3">
    <source>
        <dbReference type="Proteomes" id="UP001140511"/>
    </source>
</evidence>
<dbReference type="SUPFAM" id="SSF51735">
    <property type="entry name" value="NAD(P)-binding Rossmann-fold domains"/>
    <property type="match status" value="1"/>
</dbReference>
<protein>
    <submittedName>
        <fullName evidence="2">Short chain dehydrogenase domain-containing protein</fullName>
    </submittedName>
</protein>
<evidence type="ECO:0000313" key="2">
    <source>
        <dbReference type="EMBL" id="KAJ4858158.1"/>
    </source>
</evidence>
<name>A0A9W9B7Q8_9HYPO</name>
<comment type="similarity">
    <text evidence="1">Belongs to the short-chain dehydrogenases/reductases (SDR) family.</text>
</comment>
<comment type="caution">
    <text evidence="2">The sequence shown here is derived from an EMBL/GenBank/DDBJ whole genome shotgun (WGS) entry which is preliminary data.</text>
</comment>
<dbReference type="Gene3D" id="3.40.50.720">
    <property type="entry name" value="NAD(P)-binding Rossmann-like Domain"/>
    <property type="match status" value="1"/>
</dbReference>
<dbReference type="PANTHER" id="PTHR43544:SF36">
    <property type="entry name" value="CHAIN OXIDOREDUCTASE (CSGA), PUTATIVE (AFU_ORTHOLOGUE AFUA_4G00910)-RELATED"/>
    <property type="match status" value="1"/>
</dbReference>
<dbReference type="Pfam" id="PF00106">
    <property type="entry name" value="adh_short"/>
    <property type="match status" value="1"/>
</dbReference>
<dbReference type="GO" id="GO:0005737">
    <property type="term" value="C:cytoplasm"/>
    <property type="evidence" value="ECO:0007669"/>
    <property type="project" value="TreeGrafter"/>
</dbReference>
<organism evidence="2 3">
    <name type="scientific">Trichoderma breve</name>
    <dbReference type="NCBI Taxonomy" id="2034170"/>
    <lineage>
        <taxon>Eukaryota</taxon>
        <taxon>Fungi</taxon>
        <taxon>Dikarya</taxon>
        <taxon>Ascomycota</taxon>
        <taxon>Pezizomycotina</taxon>
        <taxon>Sordariomycetes</taxon>
        <taxon>Hypocreomycetidae</taxon>
        <taxon>Hypocreales</taxon>
        <taxon>Hypocreaceae</taxon>
        <taxon>Trichoderma</taxon>
    </lineage>
</organism>
<dbReference type="EMBL" id="JAOPEN010000004">
    <property type="protein sequence ID" value="KAJ4858158.1"/>
    <property type="molecule type" value="Genomic_DNA"/>
</dbReference>
<dbReference type="PANTHER" id="PTHR43544">
    <property type="entry name" value="SHORT-CHAIN DEHYDROGENASE/REDUCTASE"/>
    <property type="match status" value="1"/>
</dbReference>